<name>A0A3M7S392_BRAPC</name>
<dbReference type="Proteomes" id="UP000276133">
    <property type="component" value="Unassembled WGS sequence"/>
</dbReference>
<dbReference type="EMBL" id="REGN01002134">
    <property type="protein sequence ID" value="RNA30057.1"/>
    <property type="molecule type" value="Genomic_DNA"/>
</dbReference>
<proteinExistence type="predicted"/>
<protein>
    <submittedName>
        <fullName evidence="1">Uncharacterized protein</fullName>
    </submittedName>
</protein>
<reference evidence="1 2" key="1">
    <citation type="journal article" date="2018" name="Sci. Rep.">
        <title>Genomic signatures of local adaptation to the degree of environmental predictability in rotifers.</title>
        <authorList>
            <person name="Franch-Gras L."/>
            <person name="Hahn C."/>
            <person name="Garcia-Roger E.M."/>
            <person name="Carmona M.J."/>
            <person name="Serra M."/>
            <person name="Gomez A."/>
        </authorList>
    </citation>
    <scope>NUCLEOTIDE SEQUENCE [LARGE SCALE GENOMIC DNA]</scope>
    <source>
        <strain evidence="1">HYR1</strain>
    </source>
</reference>
<sequence length="62" mass="7169">MRGDSAQTLLKLASIYSFNRFLKKKEAKSLIQRSSYLTALVSKVYQNGFDQRQNQSLHIFLS</sequence>
<organism evidence="1 2">
    <name type="scientific">Brachionus plicatilis</name>
    <name type="common">Marine rotifer</name>
    <name type="synonym">Brachionus muelleri</name>
    <dbReference type="NCBI Taxonomy" id="10195"/>
    <lineage>
        <taxon>Eukaryota</taxon>
        <taxon>Metazoa</taxon>
        <taxon>Spiralia</taxon>
        <taxon>Gnathifera</taxon>
        <taxon>Rotifera</taxon>
        <taxon>Eurotatoria</taxon>
        <taxon>Monogononta</taxon>
        <taxon>Pseudotrocha</taxon>
        <taxon>Ploima</taxon>
        <taxon>Brachionidae</taxon>
        <taxon>Brachionus</taxon>
    </lineage>
</organism>
<keyword evidence="2" id="KW-1185">Reference proteome</keyword>
<dbReference type="AlphaFoldDB" id="A0A3M7S392"/>
<gene>
    <name evidence="1" type="ORF">BpHYR1_048581</name>
</gene>
<evidence type="ECO:0000313" key="1">
    <source>
        <dbReference type="EMBL" id="RNA30057.1"/>
    </source>
</evidence>
<comment type="caution">
    <text evidence="1">The sequence shown here is derived from an EMBL/GenBank/DDBJ whole genome shotgun (WGS) entry which is preliminary data.</text>
</comment>
<evidence type="ECO:0000313" key="2">
    <source>
        <dbReference type="Proteomes" id="UP000276133"/>
    </source>
</evidence>
<accession>A0A3M7S392</accession>